<dbReference type="InParanoid" id="A0A3P8WFC0"/>
<feature type="binding site" evidence="15">
    <location>
        <position position="385"/>
    </location>
    <ligand>
        <name>Fe(3+)</name>
        <dbReference type="ChEBI" id="CHEBI:29034"/>
        <label>1</label>
    </ligand>
</feature>
<evidence type="ECO:0000256" key="17">
    <source>
        <dbReference type="SAM" id="SignalP"/>
    </source>
</evidence>
<dbReference type="Ensembl" id="ENSCSET00000026518.1">
    <property type="protein sequence ID" value="ENSCSEP00000026178.1"/>
    <property type="gene ID" value="ENSCSEG00000016691.1"/>
</dbReference>
<evidence type="ECO:0000256" key="8">
    <source>
        <dbReference type="ARBA" id="ARBA00022723"/>
    </source>
</evidence>
<comment type="function">
    <text evidence="13">Transferrins are iron binding transport proteins which bind Fe(3+) ion in association with the binding of an anion, usually bicarbonate.</text>
</comment>
<keyword evidence="17" id="KW-0732">Signal</keyword>
<dbReference type="GeneTree" id="ENSGT00940000156055"/>
<dbReference type="OMA" id="EAQPRTH"/>
<evidence type="ECO:0000256" key="12">
    <source>
        <dbReference type="ARBA" id="ARBA00023157"/>
    </source>
</evidence>
<dbReference type="GO" id="GO:0005615">
    <property type="term" value="C:extracellular space"/>
    <property type="evidence" value="ECO:0007669"/>
    <property type="project" value="InterPro"/>
</dbReference>
<keyword evidence="9" id="KW-0677">Repeat</keyword>
<evidence type="ECO:0000313" key="19">
    <source>
        <dbReference type="Ensembl" id="ENSCSEP00000026178.1"/>
    </source>
</evidence>
<dbReference type="AlphaFoldDB" id="A0A3P8WFC0"/>
<evidence type="ECO:0000256" key="16">
    <source>
        <dbReference type="PIRSR" id="PIRSR002549-4"/>
    </source>
</evidence>
<feature type="disulfide bond" evidence="16">
    <location>
        <begin position="124"/>
        <end position="204"/>
    </location>
</feature>
<keyword evidence="7 13" id="KW-0964">Secreted</keyword>
<dbReference type="GO" id="GO:0019731">
    <property type="term" value="P:antibacterial humoral response"/>
    <property type="evidence" value="ECO:0007669"/>
    <property type="project" value="TreeGrafter"/>
</dbReference>
<feature type="binding site" evidence="15">
    <location>
        <position position="198"/>
    </location>
    <ligand>
        <name>Fe(3+)</name>
        <dbReference type="ChEBI" id="CHEBI:29034"/>
        <label>1</label>
    </ligand>
</feature>
<reference evidence="19" key="2">
    <citation type="submission" date="2025-08" db="UniProtKB">
        <authorList>
            <consortium name="Ensembl"/>
        </authorList>
    </citation>
    <scope>IDENTIFICATION</scope>
</reference>
<evidence type="ECO:0000256" key="13">
    <source>
        <dbReference type="PIRNR" id="PIRNR002549"/>
    </source>
</evidence>
<sequence>MKSLLVAALLGCLIAVLVDGERVKWCVTSPAELAKCRSLEGSTKLTCVDRASIIDCLTAIKNSEADAITLDGGEIYTAGLDDYQLHPIIAEEYKSASETCYYAVAVAKKETNFVFKDLKGKKSCHTGLGKSAGWNIPIGTLLSRSYLSWNGSDSKSLETAVSEFFGGSCVPGAKNHPRLCELCNTDCSMTSTNRYYNYDGAFRCLKEKGDVAFIKHLTIPDGEKDQYELLCLDNTRAPIDNYKSCNLQRVPAHAVVTRKDKDLEDLIWNALDEIQRQHLGVLFKTDHGKNLMFKDSTEKLVRLPPNTDAFTYLGVKYMRILQSLKRVNIPTSSPEGLRWCVLGEETSKCDDWNIKTMELTCVKGESPEHCLKLIMRSDADAATVDGGQVYTAGKCGLVPAMVEQYDAEKCSSARDSGSHYFAVAVIKKDSGITWDNLQNKKSCHTGIGRTAGWNIPMGRIHENTQSCDFKSFFSQSCAPGADVSSTLCSLCVGDTENQHKYFCCVCRHRCLADGVGDVAFTKYSVLIDNSNGMGLNLNLDDYQLICPGKAPVPIDKFSECHLAKVPAHAVVTRPEKRDDVVKFLKTEQGKYGTSDGNAEFQMFSSASYAAKNMLFKDRTQCLQEIPIGQNFEQFLGEEYMKVMKSLRKCEENTSELERSCTFHPCQNNI</sequence>
<comment type="subcellular location">
    <subcellularLocation>
        <location evidence="2 13">Secreted</location>
    </subcellularLocation>
</comment>
<dbReference type="PANTHER" id="PTHR11485:SF31">
    <property type="entry name" value="SEROTRANSFERRIN"/>
    <property type="match status" value="1"/>
</dbReference>
<dbReference type="STRING" id="244447.ENSCSEP00000026178"/>
<feature type="binding site" evidence="14">
    <location>
        <position position="445"/>
    </location>
    <ligand>
        <name>hydrogencarbonate</name>
        <dbReference type="ChEBI" id="CHEBI:17544"/>
        <label>1</label>
    </ligand>
</feature>
<reference evidence="19 20" key="1">
    <citation type="journal article" date="2014" name="Nat. Genet.">
        <title>Whole-genome sequence of a flatfish provides insights into ZW sex chromosome evolution and adaptation to a benthic lifestyle.</title>
        <authorList>
            <person name="Chen S."/>
            <person name="Zhang G."/>
            <person name="Shao C."/>
            <person name="Huang Q."/>
            <person name="Liu G."/>
            <person name="Zhang P."/>
            <person name="Song W."/>
            <person name="An N."/>
            <person name="Chalopin D."/>
            <person name="Volff J.N."/>
            <person name="Hong Y."/>
            <person name="Li Q."/>
            <person name="Sha Z."/>
            <person name="Zhou H."/>
            <person name="Xie M."/>
            <person name="Yu Q."/>
            <person name="Liu Y."/>
            <person name="Xiang H."/>
            <person name="Wang N."/>
            <person name="Wu K."/>
            <person name="Yang C."/>
            <person name="Zhou Q."/>
            <person name="Liao X."/>
            <person name="Yang L."/>
            <person name="Hu Q."/>
            <person name="Zhang J."/>
            <person name="Meng L."/>
            <person name="Jin L."/>
            <person name="Tian Y."/>
            <person name="Lian J."/>
            <person name="Yang J."/>
            <person name="Miao G."/>
            <person name="Liu S."/>
            <person name="Liang Z."/>
            <person name="Yan F."/>
            <person name="Li Y."/>
            <person name="Sun B."/>
            <person name="Zhang H."/>
            <person name="Zhang J."/>
            <person name="Zhu Y."/>
            <person name="Du M."/>
            <person name="Zhao Y."/>
            <person name="Schartl M."/>
            <person name="Tang Q."/>
            <person name="Wang J."/>
        </authorList>
    </citation>
    <scope>NUCLEOTIDE SEQUENCE</scope>
</reference>
<feature type="binding site" evidence="14">
    <location>
        <position position="130"/>
    </location>
    <ligand>
        <name>hydrogencarbonate</name>
        <dbReference type="ChEBI" id="CHEBI:17544"/>
        <label>1</label>
    </ligand>
</feature>
<dbReference type="GO" id="GO:0006826">
    <property type="term" value="P:iron ion transport"/>
    <property type="evidence" value="ECO:0007669"/>
    <property type="project" value="UniProtKB-KW"/>
</dbReference>
<dbReference type="SUPFAM" id="SSF53850">
    <property type="entry name" value="Periplasmic binding protein-like II"/>
    <property type="match status" value="2"/>
</dbReference>
<feature type="domain" description="Transferrin-like" evidence="18">
    <location>
        <begin position="23"/>
        <end position="326"/>
    </location>
</feature>
<feature type="disulfide bond" evidence="16">
    <location>
        <begin position="546"/>
        <end position="560"/>
    </location>
</feature>
<feature type="signal peptide" evidence="17">
    <location>
        <begin position="1"/>
        <end position="20"/>
    </location>
</feature>
<feature type="disulfide bond" evidence="16">
    <location>
        <begin position="477"/>
        <end position="491"/>
    </location>
</feature>
<feature type="binding site" evidence="15">
    <location>
        <position position="568"/>
    </location>
    <ligand>
        <name>Fe(3+)</name>
        <dbReference type="ChEBI" id="CHEBI:29034"/>
        <label>1</label>
    </ligand>
</feature>
<feature type="disulfide bond" evidence="16">
    <location>
        <begin position="395"/>
        <end position="660"/>
    </location>
</feature>
<feature type="binding site" evidence="14">
    <location>
        <position position="132"/>
    </location>
    <ligand>
        <name>hydrogencarbonate</name>
        <dbReference type="ChEBI" id="CHEBI:17544"/>
        <label>1</label>
    </ligand>
</feature>
<evidence type="ECO:0000256" key="1">
    <source>
        <dbReference type="ARBA" id="ARBA00002831"/>
    </source>
</evidence>
<feature type="binding site" evidence="15">
    <location>
        <position position="71"/>
    </location>
    <ligand>
        <name>Fe(3+)</name>
        <dbReference type="ChEBI" id="CHEBI:29034"/>
        <label>1</label>
    </ligand>
</feature>
<evidence type="ECO:0000256" key="14">
    <source>
        <dbReference type="PIRSR" id="PIRSR002549-2"/>
    </source>
</evidence>
<dbReference type="PANTHER" id="PTHR11485">
    <property type="entry name" value="TRANSFERRIN"/>
    <property type="match status" value="1"/>
</dbReference>
<dbReference type="GO" id="GO:0005886">
    <property type="term" value="C:plasma membrane"/>
    <property type="evidence" value="ECO:0007669"/>
    <property type="project" value="TreeGrafter"/>
</dbReference>
<evidence type="ECO:0000256" key="10">
    <source>
        <dbReference type="ARBA" id="ARBA00023004"/>
    </source>
</evidence>
<keyword evidence="5 13" id="KW-0813">Transport</keyword>
<dbReference type="Pfam" id="PF00405">
    <property type="entry name" value="Transferrin"/>
    <property type="match status" value="2"/>
</dbReference>
<evidence type="ECO:0000256" key="5">
    <source>
        <dbReference type="ARBA" id="ARBA00022448"/>
    </source>
</evidence>
<dbReference type="FunFam" id="3.40.190.10:FF:000095">
    <property type="entry name" value="Lactotransferrin"/>
    <property type="match status" value="2"/>
</dbReference>
<evidence type="ECO:0000256" key="11">
    <source>
        <dbReference type="ARBA" id="ARBA00023065"/>
    </source>
</evidence>
<evidence type="ECO:0000256" key="6">
    <source>
        <dbReference type="ARBA" id="ARBA00022496"/>
    </source>
</evidence>
<keyword evidence="11 13" id="KW-0406">Ion transport</keyword>
<protein>
    <recommendedName>
        <fullName evidence="4 13">Serotransferrin</fullName>
    </recommendedName>
</protein>
<dbReference type="PROSITE" id="PS00205">
    <property type="entry name" value="TRANSFERRIN_LIKE_1"/>
    <property type="match status" value="2"/>
</dbReference>
<dbReference type="Proteomes" id="UP000265120">
    <property type="component" value="Chromosome 20"/>
</dbReference>
<comment type="function">
    <text evidence="1">Transferrins are iron binding transport proteins which can bind two Fe(3+) ions in association with the binding of an anion, usually bicarbonate.</text>
</comment>
<feature type="binding site" evidence="14">
    <location>
        <position position="126"/>
    </location>
    <ligand>
        <name>hydrogencarbonate</name>
        <dbReference type="ChEBI" id="CHEBI:17544"/>
        <label>1</label>
    </ligand>
</feature>
<feature type="disulfide bond" evidence="16">
    <location>
        <begin position="467"/>
        <end position="649"/>
    </location>
</feature>
<feature type="disulfide bond" evidence="16">
    <location>
        <begin position="340"/>
        <end position="370"/>
    </location>
</feature>
<keyword evidence="8 13" id="KW-0479">Metal-binding</keyword>
<dbReference type="Gene3D" id="3.40.190.10">
    <property type="entry name" value="Periplasmic binding protein-like II"/>
    <property type="match status" value="4"/>
</dbReference>
<evidence type="ECO:0000256" key="2">
    <source>
        <dbReference type="ARBA" id="ARBA00004613"/>
    </source>
</evidence>
<comment type="similarity">
    <text evidence="13">Belongs to the transferrin family.</text>
</comment>
<dbReference type="InterPro" id="IPR016357">
    <property type="entry name" value="Transferrin"/>
</dbReference>
<dbReference type="GO" id="GO:0055037">
    <property type="term" value="C:recycling endosome"/>
    <property type="evidence" value="ECO:0007669"/>
    <property type="project" value="TreeGrafter"/>
</dbReference>
<dbReference type="PRINTS" id="PR00422">
    <property type="entry name" value="TRANSFERRIN"/>
</dbReference>
<reference evidence="19" key="3">
    <citation type="submission" date="2025-09" db="UniProtKB">
        <authorList>
            <consortium name="Ensembl"/>
        </authorList>
    </citation>
    <scope>IDENTIFICATION</scope>
</reference>
<feature type="binding site" evidence="14">
    <location>
        <position position="452"/>
    </location>
    <ligand>
        <name>hydrogencarbonate</name>
        <dbReference type="ChEBI" id="CHEBI:17544"/>
        <label>1</label>
    </ligand>
</feature>
<feature type="disulfide bond" evidence="16">
    <location>
        <begin position="169"/>
        <end position="183"/>
    </location>
</feature>
<feature type="disulfide bond" evidence="16">
    <location>
        <begin position="180"/>
        <end position="187"/>
    </location>
</feature>
<name>A0A3P8WFC0_CYNSE</name>
<keyword evidence="12 16" id="KW-1015">Disulfide bond</keyword>
<evidence type="ECO:0000256" key="7">
    <source>
        <dbReference type="ARBA" id="ARBA00022525"/>
    </source>
</evidence>
<feature type="domain" description="Transferrin-like" evidence="18">
    <location>
        <begin position="337"/>
        <end position="648"/>
    </location>
</feature>
<feature type="binding site" evidence="14">
    <location>
        <position position="451"/>
    </location>
    <ligand>
        <name>hydrogencarbonate</name>
        <dbReference type="ChEBI" id="CHEBI:17544"/>
        <label>1</label>
    </ligand>
</feature>
<evidence type="ECO:0000256" key="3">
    <source>
        <dbReference type="ARBA" id="ARBA00011245"/>
    </source>
</evidence>
<dbReference type="InterPro" id="IPR001156">
    <property type="entry name" value="Transferrin-like_dom"/>
</dbReference>
<proteinExistence type="inferred from homology"/>
<dbReference type="SMART" id="SM00094">
    <property type="entry name" value="TR_FER"/>
    <property type="match status" value="2"/>
</dbReference>
<feature type="binding site" evidence="14">
    <location>
        <position position="449"/>
    </location>
    <ligand>
        <name>hydrogencarbonate</name>
        <dbReference type="ChEBI" id="CHEBI:17544"/>
        <label>1</label>
    </ligand>
</feature>
<comment type="subunit">
    <text evidence="3 13">Monomer.</text>
</comment>
<dbReference type="GO" id="GO:0042541">
    <property type="term" value="P:hemoglobin biosynthetic process"/>
    <property type="evidence" value="ECO:0007669"/>
    <property type="project" value="Ensembl"/>
</dbReference>
<feature type="binding site" evidence="14">
    <location>
        <position position="133"/>
    </location>
    <ligand>
        <name>hydrogencarbonate</name>
        <dbReference type="ChEBI" id="CHEBI:17544"/>
        <label>1</label>
    </ligand>
</feature>
<organism evidence="19 20">
    <name type="scientific">Cynoglossus semilaevis</name>
    <name type="common">Tongue sole</name>
    <dbReference type="NCBI Taxonomy" id="244447"/>
    <lineage>
        <taxon>Eukaryota</taxon>
        <taxon>Metazoa</taxon>
        <taxon>Chordata</taxon>
        <taxon>Craniata</taxon>
        <taxon>Vertebrata</taxon>
        <taxon>Euteleostomi</taxon>
        <taxon>Actinopterygii</taxon>
        <taxon>Neopterygii</taxon>
        <taxon>Teleostei</taxon>
        <taxon>Neoteleostei</taxon>
        <taxon>Acanthomorphata</taxon>
        <taxon>Carangaria</taxon>
        <taxon>Pleuronectiformes</taxon>
        <taxon>Pleuronectoidei</taxon>
        <taxon>Cynoglossidae</taxon>
        <taxon>Cynoglossinae</taxon>
        <taxon>Cynoglossus</taxon>
    </lineage>
</organism>
<evidence type="ECO:0000256" key="9">
    <source>
        <dbReference type="ARBA" id="ARBA00022737"/>
    </source>
</evidence>
<evidence type="ECO:0000313" key="20">
    <source>
        <dbReference type="Proteomes" id="UP000265120"/>
    </source>
</evidence>
<keyword evidence="20" id="KW-1185">Reference proteome</keyword>
<feature type="binding site" evidence="15">
    <location>
        <position position="420"/>
    </location>
    <ligand>
        <name>Fe(3+)</name>
        <dbReference type="ChEBI" id="CHEBI:29034"/>
        <label>1</label>
    </ligand>
</feature>
<feature type="disulfide bond" evidence="16">
    <location>
        <begin position="36"/>
        <end position="47"/>
    </location>
</feature>
<dbReference type="PROSITE" id="PS00206">
    <property type="entry name" value="TRANSFERRIN_LIKE_2"/>
    <property type="match status" value="1"/>
</dbReference>
<keyword evidence="10 13" id="KW-0408">Iron</keyword>
<feature type="disulfide bond" evidence="16">
    <location>
        <begin position="349"/>
        <end position="361"/>
    </location>
</feature>
<accession>A0A3P8WFC0</accession>
<feature type="disulfide bond" evidence="16">
    <location>
        <begin position="443"/>
        <end position="510"/>
    </location>
</feature>
<feature type="disulfide bond" evidence="16">
    <location>
        <begin position="26"/>
        <end position="56"/>
    </location>
</feature>
<evidence type="ECO:0000256" key="15">
    <source>
        <dbReference type="PIRSR" id="PIRSR002549-3"/>
    </source>
</evidence>
<feature type="binding site" evidence="15">
    <location>
        <position position="101"/>
    </location>
    <ligand>
        <name>Fe(3+)</name>
        <dbReference type="ChEBI" id="CHEBI:29034"/>
        <label>1</label>
    </ligand>
</feature>
<dbReference type="PIRSF" id="PIRSF002549">
    <property type="entry name" value="Transferrin"/>
    <property type="match status" value="1"/>
</dbReference>
<feature type="chain" id="PRO_5017996790" description="Serotransferrin" evidence="17">
    <location>
        <begin position="21"/>
        <end position="669"/>
    </location>
</feature>
<feature type="binding site" evidence="15">
    <location>
        <position position="253"/>
    </location>
    <ligand>
        <name>Fe(3+)</name>
        <dbReference type="ChEBI" id="CHEBI:29034"/>
        <label>1</label>
    </ligand>
</feature>
<dbReference type="PROSITE" id="PS51408">
    <property type="entry name" value="TRANSFERRIN_LIKE_4"/>
    <property type="match status" value="2"/>
</dbReference>
<feature type="disulfide bond" evidence="16">
    <location>
        <begin position="231"/>
        <end position="245"/>
    </location>
</feature>
<dbReference type="InterPro" id="IPR018195">
    <property type="entry name" value="Transferrin_Fe_BS"/>
</dbReference>
<dbReference type="GO" id="GO:0046872">
    <property type="term" value="F:metal ion binding"/>
    <property type="evidence" value="ECO:0007669"/>
    <property type="project" value="UniProtKB-KW"/>
</dbReference>
<evidence type="ECO:0000256" key="4">
    <source>
        <dbReference type="ARBA" id="ARBA00016768"/>
    </source>
</evidence>
<evidence type="ECO:0000259" key="18">
    <source>
        <dbReference type="PROSITE" id="PS51408"/>
    </source>
</evidence>
<keyword evidence="6 13" id="KW-0410">Iron transport</keyword>
<dbReference type="GO" id="GO:0005769">
    <property type="term" value="C:early endosome"/>
    <property type="evidence" value="ECO:0007669"/>
    <property type="project" value="TreeGrafter"/>
</dbReference>